<evidence type="ECO:0000313" key="1">
    <source>
        <dbReference type="EMBL" id="EFW28826.1"/>
    </source>
</evidence>
<dbReference type="AlphaFoldDB" id="E7N4U5"/>
<evidence type="ECO:0000313" key="2">
    <source>
        <dbReference type="Proteomes" id="UP000004633"/>
    </source>
</evidence>
<reference evidence="1 2" key="1">
    <citation type="submission" date="2010-08" db="EMBL/GenBank/DDBJ databases">
        <authorList>
            <person name="Weinstock G."/>
            <person name="Sodergren E."/>
            <person name="Clifton S."/>
            <person name="Fulton L."/>
            <person name="Fulton B."/>
            <person name="Courtney L."/>
            <person name="Fronick C."/>
            <person name="Harrison M."/>
            <person name="Strong C."/>
            <person name="Farmer C."/>
            <person name="Delahaunty K."/>
            <person name="Markovic C."/>
            <person name="Hall O."/>
            <person name="Minx P."/>
            <person name="Tomlinson C."/>
            <person name="Mitreva M."/>
            <person name="Hou S."/>
            <person name="Chen J."/>
            <person name="Wollam A."/>
            <person name="Pepin K.H."/>
            <person name="Johnson M."/>
            <person name="Bhonagiri V."/>
            <person name="Zhang X."/>
            <person name="Suruliraj S."/>
            <person name="Warren W."/>
            <person name="Chinwalla A."/>
            <person name="Mardis E.R."/>
            <person name="Wilson R.K."/>
        </authorList>
    </citation>
    <scope>NUCLEOTIDE SEQUENCE [LARGE SCALE GENOMIC DNA]</scope>
    <source>
        <strain evidence="1 2">F0399</strain>
    </source>
</reference>
<proteinExistence type="predicted"/>
<name>E7N4U5_9FIRM</name>
<dbReference type="HOGENOM" id="CLU_3084614_0_0_9"/>
<keyword evidence="2" id="KW-1185">Reference proteome</keyword>
<sequence>MFDPHNIFLPSKNMESLYQSPPTLSRSFFILYNSRGLIKPLCIFRENLPRYL</sequence>
<dbReference type="Proteomes" id="UP000004633">
    <property type="component" value="Unassembled WGS sequence"/>
</dbReference>
<accession>E7N4U5</accession>
<comment type="caution">
    <text evidence="1">The sequence shown here is derived from an EMBL/GenBank/DDBJ whole genome shotgun (WGS) entry which is preliminary data.</text>
</comment>
<organism evidence="1 2">
    <name type="scientific">Selenomonas artemidis F0399</name>
    <dbReference type="NCBI Taxonomy" id="749551"/>
    <lineage>
        <taxon>Bacteria</taxon>
        <taxon>Bacillati</taxon>
        <taxon>Bacillota</taxon>
        <taxon>Negativicutes</taxon>
        <taxon>Selenomonadales</taxon>
        <taxon>Selenomonadaceae</taxon>
        <taxon>Selenomonas</taxon>
    </lineage>
</organism>
<dbReference type="EMBL" id="AECV01000057">
    <property type="protein sequence ID" value="EFW28826.1"/>
    <property type="molecule type" value="Genomic_DNA"/>
</dbReference>
<gene>
    <name evidence="1" type="ORF">HMPREF9555_02039</name>
</gene>
<protein>
    <submittedName>
        <fullName evidence="1">Uncharacterized protein</fullName>
    </submittedName>
</protein>